<sequence>MLPFIASTSARPSASSSTAFFGQLQAGSMLTLLGRTCGVTDTPLARACRINVRPVAPVAPATKR</sequence>
<protein>
    <recommendedName>
        <fullName evidence="3">Secreted protein</fullName>
    </recommendedName>
</protein>
<accession>A0ABQ6R443</accession>
<evidence type="ECO:0000313" key="2">
    <source>
        <dbReference type="Proteomes" id="UP001342631"/>
    </source>
</evidence>
<dbReference type="EMBL" id="BTTX01000010">
    <property type="protein sequence ID" value="GMU11094.1"/>
    <property type="molecule type" value="Genomic_DNA"/>
</dbReference>
<evidence type="ECO:0000313" key="1">
    <source>
        <dbReference type="EMBL" id="GMU11094.1"/>
    </source>
</evidence>
<organism evidence="1 2">
    <name type="scientific">Corallococcus caeni</name>
    <dbReference type="NCBI Taxonomy" id="3082388"/>
    <lineage>
        <taxon>Bacteria</taxon>
        <taxon>Pseudomonadati</taxon>
        <taxon>Myxococcota</taxon>
        <taxon>Myxococcia</taxon>
        <taxon>Myxococcales</taxon>
        <taxon>Cystobacterineae</taxon>
        <taxon>Myxococcaceae</taxon>
        <taxon>Corallococcus</taxon>
    </lineage>
</organism>
<reference evidence="1 2" key="1">
    <citation type="journal article" date="2024" name="Arch. Microbiol.">
        <title>Corallococcus caeni sp. nov., a novel myxobacterium isolated from activated sludge.</title>
        <authorList>
            <person name="Tomita S."/>
            <person name="Nakai R."/>
            <person name="Kuroda K."/>
            <person name="Kurashita H."/>
            <person name="Hatamoto M."/>
            <person name="Yamaguchi T."/>
            <person name="Narihiro T."/>
        </authorList>
    </citation>
    <scope>NUCLEOTIDE SEQUENCE [LARGE SCALE GENOMIC DNA]</scope>
    <source>
        <strain evidence="1 2">NO1</strain>
    </source>
</reference>
<keyword evidence="2" id="KW-1185">Reference proteome</keyword>
<dbReference type="Proteomes" id="UP001342631">
    <property type="component" value="Unassembled WGS sequence"/>
</dbReference>
<gene>
    <name evidence="1" type="ORF">ASNO1_73480</name>
</gene>
<name>A0ABQ6R443_9BACT</name>
<proteinExistence type="predicted"/>
<evidence type="ECO:0008006" key="3">
    <source>
        <dbReference type="Google" id="ProtNLM"/>
    </source>
</evidence>
<comment type="caution">
    <text evidence="1">The sequence shown here is derived from an EMBL/GenBank/DDBJ whole genome shotgun (WGS) entry which is preliminary data.</text>
</comment>